<comment type="caution">
    <text evidence="1">The sequence shown here is derived from an EMBL/GenBank/DDBJ whole genome shotgun (WGS) entry which is preliminary data.</text>
</comment>
<gene>
    <name evidence="1" type="ORF">C8D92_103253</name>
</gene>
<dbReference type="AlphaFoldDB" id="A0A2U1CYK3"/>
<accession>A0A2U1CYK3</accession>
<proteinExistence type="predicted"/>
<reference evidence="1 2" key="1">
    <citation type="submission" date="2018-04" db="EMBL/GenBank/DDBJ databases">
        <title>Genomic Encyclopedia of Type Strains, Phase IV (KMG-IV): sequencing the most valuable type-strain genomes for metagenomic binning, comparative biology and taxonomic classification.</title>
        <authorList>
            <person name="Goeker M."/>
        </authorList>
    </citation>
    <scope>NUCLEOTIDE SEQUENCE [LARGE SCALE GENOMIC DNA]</scope>
    <source>
        <strain evidence="1 2">DSM 28688</strain>
    </source>
</reference>
<dbReference type="Proteomes" id="UP000245887">
    <property type="component" value="Unassembled WGS sequence"/>
</dbReference>
<evidence type="ECO:0000313" key="1">
    <source>
        <dbReference type="EMBL" id="PVY77566.1"/>
    </source>
</evidence>
<dbReference type="InterPro" id="IPR029063">
    <property type="entry name" value="SAM-dependent_MTases_sf"/>
</dbReference>
<protein>
    <submittedName>
        <fullName evidence="1">Uncharacterized protein</fullName>
    </submittedName>
</protein>
<dbReference type="OrthoDB" id="6361649at2"/>
<evidence type="ECO:0000313" key="2">
    <source>
        <dbReference type="Proteomes" id="UP000245887"/>
    </source>
</evidence>
<dbReference type="EMBL" id="QEKQ01000003">
    <property type="protein sequence ID" value="PVY77566.1"/>
    <property type="molecule type" value="Genomic_DNA"/>
</dbReference>
<dbReference type="RefSeq" id="WP_116918770.1">
    <property type="nucleotide sequence ID" value="NZ_QEKQ01000003.1"/>
</dbReference>
<organism evidence="1 2">
    <name type="scientific">Tamilnaduibacter salinus</name>
    <dbReference type="NCBI Taxonomy" id="1484056"/>
    <lineage>
        <taxon>Bacteria</taxon>
        <taxon>Pseudomonadati</taxon>
        <taxon>Pseudomonadota</taxon>
        <taxon>Gammaproteobacteria</taxon>
        <taxon>Pseudomonadales</taxon>
        <taxon>Marinobacteraceae</taxon>
        <taxon>Tamilnaduibacter</taxon>
    </lineage>
</organism>
<sequence length="237" mass="26649">MTHDTSLTAFLTSVIRDQTPQEVLQVGLGDFDLTLSACQTLNTLDDAAMTLLTGTRLQHAEFLKAVRQRNVDALMDVVELNWTPADEVLPDLYFQNRSVDLAIINEVGPYDQALVSLYYVDKMLASRGTLVIHNADTPVMKTLCQYLVNEREYTVQHTLGGKPDDALIPRLLRRQFHRAPGFVKNTVKTVIHPDLLRLDEDPRLQGSMVVLTGPVAEGDIDMDFDTLLESILEEERQ</sequence>
<dbReference type="Gene3D" id="3.40.50.150">
    <property type="entry name" value="Vaccinia Virus protein VP39"/>
    <property type="match status" value="1"/>
</dbReference>
<dbReference type="SUPFAM" id="SSF53335">
    <property type="entry name" value="S-adenosyl-L-methionine-dependent methyltransferases"/>
    <property type="match status" value="1"/>
</dbReference>
<name>A0A2U1CYK3_9GAMM</name>